<dbReference type="AlphaFoldDB" id="A0A0E9RF39"/>
<evidence type="ECO:0000313" key="1">
    <source>
        <dbReference type="EMBL" id="JAH27412.1"/>
    </source>
</evidence>
<sequence>MLKVHVIPISSNQVIPSCQ</sequence>
<accession>A0A0E9RF39</accession>
<name>A0A0E9RF39_ANGAN</name>
<reference evidence="1" key="2">
    <citation type="journal article" date="2015" name="Fish Shellfish Immunol.">
        <title>Early steps in the European eel (Anguilla anguilla)-Vibrio vulnificus interaction in the gills: Role of the RtxA13 toxin.</title>
        <authorList>
            <person name="Callol A."/>
            <person name="Pajuelo D."/>
            <person name="Ebbesson L."/>
            <person name="Teles M."/>
            <person name="MacKenzie S."/>
            <person name="Amaro C."/>
        </authorList>
    </citation>
    <scope>NUCLEOTIDE SEQUENCE</scope>
</reference>
<proteinExistence type="predicted"/>
<dbReference type="EMBL" id="GBXM01081165">
    <property type="protein sequence ID" value="JAH27412.1"/>
    <property type="molecule type" value="Transcribed_RNA"/>
</dbReference>
<protein>
    <submittedName>
        <fullName evidence="1">Uncharacterized protein</fullName>
    </submittedName>
</protein>
<organism evidence="1">
    <name type="scientific">Anguilla anguilla</name>
    <name type="common">European freshwater eel</name>
    <name type="synonym">Muraena anguilla</name>
    <dbReference type="NCBI Taxonomy" id="7936"/>
    <lineage>
        <taxon>Eukaryota</taxon>
        <taxon>Metazoa</taxon>
        <taxon>Chordata</taxon>
        <taxon>Craniata</taxon>
        <taxon>Vertebrata</taxon>
        <taxon>Euteleostomi</taxon>
        <taxon>Actinopterygii</taxon>
        <taxon>Neopterygii</taxon>
        <taxon>Teleostei</taxon>
        <taxon>Anguilliformes</taxon>
        <taxon>Anguillidae</taxon>
        <taxon>Anguilla</taxon>
    </lineage>
</organism>
<reference evidence="1" key="1">
    <citation type="submission" date="2014-11" db="EMBL/GenBank/DDBJ databases">
        <authorList>
            <person name="Amaro Gonzalez C."/>
        </authorList>
    </citation>
    <scope>NUCLEOTIDE SEQUENCE</scope>
</reference>